<keyword evidence="5" id="KW-1185">Reference proteome</keyword>
<dbReference type="SUPFAM" id="SSF56672">
    <property type="entry name" value="DNA/RNA polymerases"/>
    <property type="match status" value="1"/>
</dbReference>
<dbReference type="Proteomes" id="UP001274896">
    <property type="component" value="Unassembled WGS sequence"/>
</dbReference>
<dbReference type="EMBL" id="JAUCMX010000024">
    <property type="protein sequence ID" value="KAK3511353.1"/>
    <property type="molecule type" value="Genomic_DNA"/>
</dbReference>
<dbReference type="PROSITE" id="PS50878">
    <property type="entry name" value="RT_POL"/>
    <property type="match status" value="1"/>
</dbReference>
<evidence type="ECO:0000313" key="4">
    <source>
        <dbReference type="EMBL" id="KAK3511353.1"/>
    </source>
</evidence>
<dbReference type="EC" id="3.1.26.4" evidence="2"/>
<proteinExistence type="inferred from homology"/>
<accession>A0AAE0UN39</accession>
<dbReference type="GO" id="GO:0004523">
    <property type="term" value="F:RNA-DNA hybrid ribonuclease activity"/>
    <property type="evidence" value="ECO:0007669"/>
    <property type="project" value="UniProtKB-EC"/>
</dbReference>
<evidence type="ECO:0000313" key="5">
    <source>
        <dbReference type="Proteomes" id="UP001274896"/>
    </source>
</evidence>
<reference evidence="4" key="1">
    <citation type="submission" date="2023-06" db="EMBL/GenBank/DDBJ databases">
        <title>Male Hemibagrus guttatus genome.</title>
        <authorList>
            <person name="Bian C."/>
        </authorList>
    </citation>
    <scope>NUCLEOTIDE SEQUENCE</scope>
    <source>
        <strain evidence="4">Male_cb2023</strain>
        <tissue evidence="4">Muscle</tissue>
    </source>
</reference>
<feature type="domain" description="Reverse transcriptase" evidence="3">
    <location>
        <begin position="1"/>
        <end position="192"/>
    </location>
</feature>
<dbReference type="Gene3D" id="3.30.70.270">
    <property type="match status" value="1"/>
</dbReference>
<name>A0AAE0UN39_9TELE</name>
<dbReference type="CDD" id="cd01650">
    <property type="entry name" value="RT_nLTR_like"/>
    <property type="match status" value="1"/>
</dbReference>
<dbReference type="Pfam" id="PF00078">
    <property type="entry name" value="RVT_1"/>
    <property type="match status" value="1"/>
</dbReference>
<comment type="similarity">
    <text evidence="1">Belongs to the beta type-B retroviral polymerase family. HERV class-II K(HML-2) pol subfamily.</text>
</comment>
<comment type="caution">
    <text evidence="4">The sequence shown here is derived from an EMBL/GenBank/DDBJ whole genome shotgun (WGS) entry which is preliminary data.</text>
</comment>
<dbReference type="InterPro" id="IPR000477">
    <property type="entry name" value="RT_dom"/>
</dbReference>
<dbReference type="PANTHER" id="PTHR47027:SF28">
    <property type="entry name" value="ENDONUCLEASE-REVERSE TRANSCRIPTASE"/>
    <property type="match status" value="1"/>
</dbReference>
<dbReference type="InterPro" id="IPR043128">
    <property type="entry name" value="Rev_trsase/Diguanyl_cyclase"/>
</dbReference>
<gene>
    <name evidence="4" type="ORF">QTP70_004534</name>
</gene>
<evidence type="ECO:0000256" key="1">
    <source>
        <dbReference type="ARBA" id="ARBA00010879"/>
    </source>
</evidence>
<organism evidence="4 5">
    <name type="scientific">Hemibagrus guttatus</name>
    <dbReference type="NCBI Taxonomy" id="175788"/>
    <lineage>
        <taxon>Eukaryota</taxon>
        <taxon>Metazoa</taxon>
        <taxon>Chordata</taxon>
        <taxon>Craniata</taxon>
        <taxon>Vertebrata</taxon>
        <taxon>Euteleostomi</taxon>
        <taxon>Actinopterygii</taxon>
        <taxon>Neopterygii</taxon>
        <taxon>Teleostei</taxon>
        <taxon>Ostariophysi</taxon>
        <taxon>Siluriformes</taxon>
        <taxon>Bagridae</taxon>
        <taxon>Hemibagrus</taxon>
    </lineage>
</organism>
<protein>
    <recommendedName>
        <fullName evidence="2">ribonuclease H</fullName>
        <ecNumber evidence="2">3.1.26.4</ecNumber>
    </recommendedName>
</protein>
<dbReference type="InterPro" id="IPR043502">
    <property type="entry name" value="DNA/RNA_pol_sf"/>
</dbReference>
<dbReference type="PANTHER" id="PTHR47027">
    <property type="entry name" value="REVERSE TRANSCRIPTASE DOMAIN-CONTAINING PROTEIN"/>
    <property type="match status" value="1"/>
</dbReference>
<sequence>MASCPERAQQNLRILMEKYRDGQRELHCVFVDLEKAYDRVPREELWYCMRKSGVAEKYVRVVQDMYERSRTVVRCAVGQTEEFNVEVGLHQGSALSPFLFAIVMDQLSEEVRQESPWTMMFADDIVICSESREQVEENLERWRFALERRGMKVSRSKTEYMCVNEREGSGTVRLQGEEVKKVQEFKYLGSTVQSNGECGKEAQKRVQAGWNGWRTQFCVIVYGLETVSLRKGQEAELEVAELKMLRFSLGLTRLDRIRNEYIRGTAHVGRLGDKVSEARLRWFGHVQSRESEYIGRRMLDMELPGRRQRGRPKRRYMDGINEDMKLVGASVEDAEDRDRWREMIRCGDP</sequence>
<dbReference type="AlphaFoldDB" id="A0AAE0UN39"/>
<evidence type="ECO:0000259" key="3">
    <source>
        <dbReference type="PROSITE" id="PS50878"/>
    </source>
</evidence>
<evidence type="ECO:0000256" key="2">
    <source>
        <dbReference type="ARBA" id="ARBA00012180"/>
    </source>
</evidence>